<dbReference type="InterPro" id="IPR035647">
    <property type="entry name" value="EFG_III/V"/>
</dbReference>
<feature type="domain" description="Impact N-terminal" evidence="2">
    <location>
        <begin position="18"/>
        <end position="125"/>
    </location>
</feature>
<dbReference type="STRING" id="146020.RMCB_7019"/>
<dbReference type="InterPro" id="IPR001498">
    <property type="entry name" value="Impact_N"/>
</dbReference>
<gene>
    <name evidence="4" type="ORF">RMCB_7019</name>
</gene>
<dbReference type="AlphaFoldDB" id="A0A100W7E2"/>
<dbReference type="SUPFAM" id="SSF54211">
    <property type="entry name" value="Ribosomal protein S5 domain 2-like"/>
    <property type="match status" value="1"/>
</dbReference>
<comment type="similarity">
    <text evidence="1">Belongs to the IMPACT family.</text>
</comment>
<reference evidence="5" key="2">
    <citation type="submission" date="2016-02" db="EMBL/GenBank/DDBJ databases">
        <title>Draft genome sequence of five rapidly growing Mycobacterium species.</title>
        <authorList>
            <person name="Katahira K."/>
            <person name="Gotou Y."/>
            <person name="Iida K."/>
            <person name="Ogura Y."/>
            <person name="Hayashi T."/>
        </authorList>
    </citation>
    <scope>NUCLEOTIDE SEQUENCE [LARGE SCALE GENOMIC DNA]</scope>
    <source>
        <strain evidence="5">JCM15654</strain>
    </source>
</reference>
<evidence type="ECO:0000259" key="3">
    <source>
        <dbReference type="Pfam" id="PF09186"/>
    </source>
</evidence>
<keyword evidence="5" id="KW-1185">Reference proteome</keyword>
<sequence length="207" mass="22449">MSFSLDPEARPYFEETIKKSRFIARLRHCGGEEEANAFVALAHELERGAGHHCFAYVLGDDVETRVERYSDDGEPSGTAGAPILSVLKARELVNVVAVVSRYYGGIKLGTGGLTRAYSGTVTSALESTPLQARVRLHMFTLAVDHAEAGWVEAELRRRGFEVDGVDYGQKAVIRVLCAEATTLDSAVAEITSGRGELVHMGHLWGNG</sequence>
<evidence type="ECO:0000256" key="1">
    <source>
        <dbReference type="ARBA" id="ARBA00007665"/>
    </source>
</evidence>
<dbReference type="GO" id="GO:0005737">
    <property type="term" value="C:cytoplasm"/>
    <property type="evidence" value="ECO:0007669"/>
    <property type="project" value="TreeGrafter"/>
</dbReference>
<proteinExistence type="inferred from homology"/>
<evidence type="ECO:0000259" key="2">
    <source>
        <dbReference type="Pfam" id="PF01205"/>
    </source>
</evidence>
<dbReference type="Proteomes" id="UP000069620">
    <property type="component" value="Unassembled WGS sequence"/>
</dbReference>
<dbReference type="PANTHER" id="PTHR16301">
    <property type="entry name" value="IMPACT-RELATED"/>
    <property type="match status" value="1"/>
</dbReference>
<dbReference type="InterPro" id="IPR023582">
    <property type="entry name" value="Impact"/>
</dbReference>
<dbReference type="InterPro" id="IPR015269">
    <property type="entry name" value="UPF0029_Impact_C"/>
</dbReference>
<dbReference type="EMBL" id="BCSX01000064">
    <property type="protein sequence ID" value="GAS92923.1"/>
    <property type="molecule type" value="Genomic_DNA"/>
</dbReference>
<dbReference type="PROSITE" id="PS00910">
    <property type="entry name" value="UPF0029"/>
    <property type="match status" value="1"/>
</dbReference>
<dbReference type="InterPro" id="IPR020569">
    <property type="entry name" value="UPF0029_Impact_CS"/>
</dbReference>
<dbReference type="InterPro" id="IPR020568">
    <property type="entry name" value="Ribosomal_Su5_D2-typ_SF"/>
</dbReference>
<dbReference type="Pfam" id="PF01205">
    <property type="entry name" value="Impact_N"/>
    <property type="match status" value="1"/>
</dbReference>
<dbReference type="GO" id="GO:0006446">
    <property type="term" value="P:regulation of translational initiation"/>
    <property type="evidence" value="ECO:0007669"/>
    <property type="project" value="TreeGrafter"/>
</dbReference>
<dbReference type="Gene3D" id="3.30.230.30">
    <property type="entry name" value="Impact, N-terminal domain"/>
    <property type="match status" value="1"/>
</dbReference>
<dbReference type="InterPro" id="IPR036956">
    <property type="entry name" value="Impact_N_sf"/>
</dbReference>
<accession>A0A100W7E2</accession>
<evidence type="ECO:0000313" key="4">
    <source>
        <dbReference type="EMBL" id="GAS92923.1"/>
    </source>
</evidence>
<dbReference type="Pfam" id="PF09186">
    <property type="entry name" value="DUF1949"/>
    <property type="match status" value="1"/>
</dbReference>
<reference evidence="5" key="1">
    <citation type="journal article" date="2016" name="Genome Announc.">
        <title>Draft Genome Sequences of Five Rapidly Growing Mycobacterium Species, M. thermoresistibile, M. fortuitum subsp. acetamidolyticum, M. canariasense, M. brisbanense, and M. novocastrense.</title>
        <authorList>
            <person name="Katahira K."/>
            <person name="Ogura Y."/>
            <person name="Gotoh Y."/>
            <person name="Hayashi T."/>
        </authorList>
    </citation>
    <scope>NUCLEOTIDE SEQUENCE [LARGE SCALE GENOMIC DNA]</scope>
    <source>
        <strain evidence="5">JCM15654</strain>
    </source>
</reference>
<name>A0A100W7E2_9MYCO</name>
<feature type="domain" description="UPF0029" evidence="3">
    <location>
        <begin position="141"/>
        <end position="194"/>
    </location>
</feature>
<dbReference type="RefSeq" id="WP_062832445.1">
    <property type="nucleotide sequence ID" value="NZ_BCSX01000064.1"/>
</dbReference>
<evidence type="ECO:0000313" key="5">
    <source>
        <dbReference type="Proteomes" id="UP000069620"/>
    </source>
</evidence>
<dbReference type="PANTHER" id="PTHR16301:SF20">
    <property type="entry name" value="IMPACT FAMILY MEMBER YIGZ"/>
    <property type="match status" value="1"/>
</dbReference>
<protein>
    <submittedName>
        <fullName evidence="4">CinZ protein</fullName>
    </submittedName>
</protein>
<comment type="caution">
    <text evidence="4">The sequence shown here is derived from an EMBL/GenBank/DDBJ whole genome shotgun (WGS) entry which is preliminary data.</text>
</comment>
<organism evidence="4 5">
    <name type="scientific">Mycolicibacterium brisbanense</name>
    <dbReference type="NCBI Taxonomy" id="146020"/>
    <lineage>
        <taxon>Bacteria</taxon>
        <taxon>Bacillati</taxon>
        <taxon>Actinomycetota</taxon>
        <taxon>Actinomycetes</taxon>
        <taxon>Mycobacteriales</taxon>
        <taxon>Mycobacteriaceae</taxon>
        <taxon>Mycolicibacterium</taxon>
    </lineage>
</organism>
<dbReference type="OrthoDB" id="9813771at2"/>
<dbReference type="SUPFAM" id="SSF54980">
    <property type="entry name" value="EF-G C-terminal domain-like"/>
    <property type="match status" value="1"/>
</dbReference>